<gene>
    <name evidence="1" type="ORF">ABC969_15045</name>
</gene>
<dbReference type="EMBL" id="JBDIMF010000007">
    <property type="protein sequence ID" value="MEN2787732.1"/>
    <property type="molecule type" value="Genomic_DNA"/>
</dbReference>
<dbReference type="Proteomes" id="UP001404104">
    <property type="component" value="Unassembled WGS sequence"/>
</dbReference>
<reference evidence="1 2" key="1">
    <citation type="submission" date="2024-05" db="EMBL/GenBank/DDBJ databases">
        <authorList>
            <person name="Liu Q."/>
            <person name="Xin Y.-H."/>
        </authorList>
    </citation>
    <scope>NUCLEOTIDE SEQUENCE [LARGE SCALE GENOMIC DNA]</scope>
    <source>
        <strain evidence="1 2">CGMCC 1.15349</strain>
    </source>
</reference>
<evidence type="ECO:0000313" key="2">
    <source>
        <dbReference type="Proteomes" id="UP001404104"/>
    </source>
</evidence>
<dbReference type="Pfam" id="PF20099">
    <property type="entry name" value="DUF6489"/>
    <property type="match status" value="1"/>
</dbReference>
<organism evidence="1 2">
    <name type="scientific">Sphingomonas qilianensis</name>
    <dbReference type="NCBI Taxonomy" id="1736690"/>
    <lineage>
        <taxon>Bacteria</taxon>
        <taxon>Pseudomonadati</taxon>
        <taxon>Pseudomonadota</taxon>
        <taxon>Alphaproteobacteria</taxon>
        <taxon>Sphingomonadales</taxon>
        <taxon>Sphingomonadaceae</taxon>
        <taxon>Sphingomonas</taxon>
    </lineage>
</organism>
<proteinExistence type="predicted"/>
<dbReference type="InterPro" id="IPR045502">
    <property type="entry name" value="DUF6489"/>
</dbReference>
<dbReference type="RefSeq" id="WP_345865975.1">
    <property type="nucleotide sequence ID" value="NZ_JBDIMF010000007.1"/>
</dbReference>
<accession>A0ABU9XVZ5</accession>
<sequence>MKFNVEVDCTPEEARRMMGLPDLTPVHDKYIATLTGAMDGVIAPDLLEGMMRSWAPMNDAGMGFWRKMFEASSDTSKSPG</sequence>
<evidence type="ECO:0000313" key="1">
    <source>
        <dbReference type="EMBL" id="MEN2787732.1"/>
    </source>
</evidence>
<protein>
    <submittedName>
        <fullName evidence="1">DUF6489 family protein</fullName>
    </submittedName>
</protein>
<keyword evidence="2" id="KW-1185">Reference proteome</keyword>
<comment type="caution">
    <text evidence="1">The sequence shown here is derived from an EMBL/GenBank/DDBJ whole genome shotgun (WGS) entry which is preliminary data.</text>
</comment>
<name>A0ABU9XVZ5_9SPHN</name>